<protein>
    <submittedName>
        <fullName evidence="1">Uncharacterized protein</fullName>
    </submittedName>
</protein>
<accession>A0A1W2H5I4</accession>
<evidence type="ECO:0000313" key="2">
    <source>
        <dbReference type="Proteomes" id="UP000192333"/>
    </source>
</evidence>
<organism evidence="1 2">
    <name type="scientific">Aquiflexum balticum DSM 16537</name>
    <dbReference type="NCBI Taxonomy" id="758820"/>
    <lineage>
        <taxon>Bacteria</taxon>
        <taxon>Pseudomonadati</taxon>
        <taxon>Bacteroidota</taxon>
        <taxon>Cytophagia</taxon>
        <taxon>Cytophagales</taxon>
        <taxon>Cyclobacteriaceae</taxon>
        <taxon>Aquiflexum</taxon>
    </lineage>
</organism>
<dbReference type="RefSeq" id="WP_084120959.1">
    <property type="nucleotide sequence ID" value="NZ_LT838813.1"/>
</dbReference>
<keyword evidence="2" id="KW-1185">Reference proteome</keyword>
<proteinExistence type="predicted"/>
<dbReference type="STRING" id="758820.SAMN00777080_2744"/>
<name>A0A1W2H5I4_9BACT</name>
<dbReference type="OrthoDB" id="815717at2"/>
<gene>
    <name evidence="1" type="ORF">SAMN00777080_2744</name>
</gene>
<dbReference type="EMBL" id="LT838813">
    <property type="protein sequence ID" value="SMD44129.1"/>
    <property type="molecule type" value="Genomic_DNA"/>
</dbReference>
<reference evidence="2" key="1">
    <citation type="submission" date="2017-04" db="EMBL/GenBank/DDBJ databases">
        <authorList>
            <person name="Varghese N."/>
            <person name="Submissions S."/>
        </authorList>
    </citation>
    <scope>NUCLEOTIDE SEQUENCE [LARGE SCALE GENOMIC DNA]</scope>
    <source>
        <strain evidence="2">DSM 16537</strain>
    </source>
</reference>
<evidence type="ECO:0000313" key="1">
    <source>
        <dbReference type="EMBL" id="SMD44129.1"/>
    </source>
</evidence>
<sequence>MKNHLLTLIAAFFMANVNVVLGQGNTTFMKISLPANYMWMDTDLRSNPPKVHMEFISERNILPQTGSLDPNVIGVWENVEYYSSGEFRNTTVNCFAITKDGKFKNYDTVSYSTTDNVSIYNRNNPSLLNIFLISTKNKFIYLKDPESGEEMMLGRYVAGPDYLQIELENGNKTLWRRR</sequence>
<dbReference type="Proteomes" id="UP000192333">
    <property type="component" value="Chromosome I"/>
</dbReference>
<dbReference type="AlphaFoldDB" id="A0A1W2H5I4"/>